<evidence type="ECO:0000313" key="2">
    <source>
        <dbReference type="EMBL" id="PIY96987.1"/>
    </source>
</evidence>
<gene>
    <name evidence="2" type="ORF">COY66_01855</name>
</gene>
<keyword evidence="1" id="KW-0812">Transmembrane</keyword>
<keyword evidence="1" id="KW-1133">Transmembrane helix</keyword>
<dbReference type="AlphaFoldDB" id="A0A2M7RKC7"/>
<accession>A0A2M7RKC7</accession>
<dbReference type="Proteomes" id="UP000230779">
    <property type="component" value="Unassembled WGS sequence"/>
</dbReference>
<feature type="transmembrane region" description="Helical" evidence="1">
    <location>
        <begin position="24"/>
        <end position="45"/>
    </location>
</feature>
<reference evidence="2 3" key="1">
    <citation type="submission" date="2017-09" db="EMBL/GenBank/DDBJ databases">
        <title>Depth-based differentiation of microbial function through sediment-hosted aquifers and enrichment of novel symbionts in the deep terrestrial subsurface.</title>
        <authorList>
            <person name="Probst A.J."/>
            <person name="Ladd B."/>
            <person name="Jarett J.K."/>
            <person name="Geller-Mcgrath D.E."/>
            <person name="Sieber C.M."/>
            <person name="Emerson J.B."/>
            <person name="Anantharaman K."/>
            <person name="Thomas B.C."/>
            <person name="Malmstrom R."/>
            <person name="Stieglmeier M."/>
            <person name="Klingl A."/>
            <person name="Woyke T."/>
            <person name="Ryan C.M."/>
            <person name="Banfield J.F."/>
        </authorList>
    </citation>
    <scope>NUCLEOTIDE SEQUENCE [LARGE SCALE GENOMIC DNA]</scope>
    <source>
        <strain evidence="2">CG_4_10_14_0_8_um_filter_42_10</strain>
    </source>
</reference>
<evidence type="ECO:0000313" key="3">
    <source>
        <dbReference type="Proteomes" id="UP000230779"/>
    </source>
</evidence>
<name>A0A2M7RKC7_9BACT</name>
<proteinExistence type="predicted"/>
<sequence>MAQSIISSQTPPSEKKHRQSSKDLFKLIIAIVIIGLLGVGSGYYYSQLPKNNPQKNQSNCEQAGGDWENEKCLLSNRLTGEECIDGGQCQSGICFPPELTEEQIAELAEKPLTDITGTCYSEELIEECVKQVNNGTVSLESLCYE</sequence>
<protein>
    <submittedName>
        <fullName evidence="2">Uncharacterized protein</fullName>
    </submittedName>
</protein>
<comment type="caution">
    <text evidence="2">The sequence shown here is derived from an EMBL/GenBank/DDBJ whole genome shotgun (WGS) entry which is preliminary data.</text>
</comment>
<keyword evidence="1" id="KW-0472">Membrane</keyword>
<dbReference type="EMBL" id="PFMD01000023">
    <property type="protein sequence ID" value="PIY96987.1"/>
    <property type="molecule type" value="Genomic_DNA"/>
</dbReference>
<organism evidence="2 3">
    <name type="scientific">Candidatus Kerfeldbacteria bacterium CG_4_10_14_0_8_um_filter_42_10</name>
    <dbReference type="NCBI Taxonomy" id="2014248"/>
    <lineage>
        <taxon>Bacteria</taxon>
        <taxon>Candidatus Kerfeldiibacteriota</taxon>
    </lineage>
</organism>
<evidence type="ECO:0000256" key="1">
    <source>
        <dbReference type="SAM" id="Phobius"/>
    </source>
</evidence>